<name>A0A139AC63_GONPJ</name>
<evidence type="ECO:0000313" key="2">
    <source>
        <dbReference type="Proteomes" id="UP000070544"/>
    </source>
</evidence>
<gene>
    <name evidence="1" type="ORF">M427DRAFT_58046</name>
</gene>
<accession>A0A139AC63</accession>
<dbReference type="SUPFAM" id="SSF54593">
    <property type="entry name" value="Glyoxalase/Bleomycin resistance protein/Dihydroxybiphenyl dioxygenase"/>
    <property type="match status" value="1"/>
</dbReference>
<dbReference type="OrthoDB" id="5371818at2759"/>
<dbReference type="EMBL" id="KQ965772">
    <property type="protein sequence ID" value="KXS14055.1"/>
    <property type="molecule type" value="Genomic_DNA"/>
</dbReference>
<dbReference type="Gene3D" id="3.10.180.10">
    <property type="entry name" value="2,3-Dihydroxybiphenyl 1,2-Dioxygenase, domain 1"/>
    <property type="match status" value="1"/>
</dbReference>
<proteinExistence type="predicted"/>
<protein>
    <recommendedName>
        <fullName evidence="3">VOC domain-containing protein</fullName>
    </recommendedName>
</protein>
<evidence type="ECO:0000313" key="1">
    <source>
        <dbReference type="EMBL" id="KXS14055.1"/>
    </source>
</evidence>
<sequence>ELRARTVPFPSVRLNSSTIINFFPTSKLPDDTSNAPTNLNHFCVVVDLTIPSELIVSGHFTVEEIVQPPCKRFGARGDGTSLYVRDPDGNEVEVRYYPWNPDDTVQKVQF</sequence>
<keyword evidence="2" id="KW-1185">Reference proteome</keyword>
<dbReference type="InterPro" id="IPR029068">
    <property type="entry name" value="Glyas_Bleomycin-R_OHBP_Dase"/>
</dbReference>
<evidence type="ECO:0008006" key="3">
    <source>
        <dbReference type="Google" id="ProtNLM"/>
    </source>
</evidence>
<dbReference type="Proteomes" id="UP000070544">
    <property type="component" value="Unassembled WGS sequence"/>
</dbReference>
<feature type="non-terminal residue" evidence="1">
    <location>
        <position position="1"/>
    </location>
</feature>
<reference evidence="1 2" key="1">
    <citation type="journal article" date="2015" name="Genome Biol. Evol.">
        <title>Phylogenomic analyses indicate that early fungi evolved digesting cell walls of algal ancestors of land plants.</title>
        <authorList>
            <person name="Chang Y."/>
            <person name="Wang S."/>
            <person name="Sekimoto S."/>
            <person name="Aerts A.L."/>
            <person name="Choi C."/>
            <person name="Clum A."/>
            <person name="LaButti K.M."/>
            <person name="Lindquist E.A."/>
            <person name="Yee Ngan C."/>
            <person name="Ohm R.A."/>
            <person name="Salamov A.A."/>
            <person name="Grigoriev I.V."/>
            <person name="Spatafora J.W."/>
            <person name="Berbee M.L."/>
        </authorList>
    </citation>
    <scope>NUCLEOTIDE SEQUENCE [LARGE SCALE GENOMIC DNA]</scope>
    <source>
        <strain evidence="1 2">JEL478</strain>
    </source>
</reference>
<organism evidence="1 2">
    <name type="scientific">Gonapodya prolifera (strain JEL478)</name>
    <name type="common">Monoblepharis prolifera</name>
    <dbReference type="NCBI Taxonomy" id="1344416"/>
    <lineage>
        <taxon>Eukaryota</taxon>
        <taxon>Fungi</taxon>
        <taxon>Fungi incertae sedis</taxon>
        <taxon>Chytridiomycota</taxon>
        <taxon>Chytridiomycota incertae sedis</taxon>
        <taxon>Monoblepharidomycetes</taxon>
        <taxon>Monoblepharidales</taxon>
        <taxon>Gonapodyaceae</taxon>
        <taxon>Gonapodya</taxon>
    </lineage>
</organism>
<dbReference type="AlphaFoldDB" id="A0A139AC63"/>